<keyword evidence="9 10" id="KW-0472">Membrane</keyword>
<reference evidence="13" key="1">
    <citation type="submission" date="2019-02" db="EMBL/GenBank/DDBJ databases">
        <authorList>
            <person name="Gruber-Vodicka R. H."/>
            <person name="Seah K. B. B."/>
        </authorList>
    </citation>
    <scope>NUCLEOTIDE SEQUENCE</scope>
    <source>
        <strain evidence="13">BECK_BZ106</strain>
        <strain evidence="12">BECK_BZ15</strain>
    </source>
</reference>
<dbReference type="PIRSF" id="PIRSF006291">
    <property type="entry name" value="GspM"/>
    <property type="match status" value="1"/>
</dbReference>
<evidence type="ECO:0000256" key="8">
    <source>
        <dbReference type="ARBA" id="ARBA00022989"/>
    </source>
</evidence>
<evidence type="ECO:0000256" key="1">
    <source>
        <dbReference type="ARBA" id="ARBA00004377"/>
    </source>
</evidence>
<dbReference type="GO" id="GO:0015627">
    <property type="term" value="C:type II protein secretion system complex"/>
    <property type="evidence" value="ECO:0007669"/>
    <property type="project" value="InterPro"/>
</dbReference>
<dbReference type="SUPFAM" id="SSF103054">
    <property type="entry name" value="General secretion pathway protein M, EpsM"/>
    <property type="match status" value="1"/>
</dbReference>
<protein>
    <recommendedName>
        <fullName evidence="10">Type II secretion system protein M</fullName>
        <shortName evidence="10">T2SS protein M</shortName>
    </recommendedName>
    <alternativeName>
        <fullName evidence="10">General secretion pathway protein M</fullName>
    </alternativeName>
</protein>
<keyword evidence="7 10" id="KW-0653">Protein transport</keyword>
<evidence type="ECO:0000256" key="5">
    <source>
        <dbReference type="ARBA" id="ARBA00022519"/>
    </source>
</evidence>
<evidence type="ECO:0000313" key="13">
    <source>
        <dbReference type="EMBL" id="VFJ47989.1"/>
    </source>
</evidence>
<dbReference type="AlphaFoldDB" id="A0A450S7Y1"/>
<keyword evidence="6 11" id="KW-0812">Transmembrane</keyword>
<comment type="function">
    <text evidence="10">Inner membrane component of the type II secretion system required for the energy-dependent secretion of extracellular factors such as proteases and toxins from the periplasm.</text>
</comment>
<evidence type="ECO:0000313" key="12">
    <source>
        <dbReference type="EMBL" id="VFJ46500.1"/>
    </source>
</evidence>
<evidence type="ECO:0000256" key="6">
    <source>
        <dbReference type="ARBA" id="ARBA00022692"/>
    </source>
</evidence>
<evidence type="ECO:0000256" key="11">
    <source>
        <dbReference type="SAM" id="Phobius"/>
    </source>
</evidence>
<keyword evidence="8 11" id="KW-1133">Transmembrane helix</keyword>
<comment type="similarity">
    <text evidence="2 10">Belongs to the GSP M family.</text>
</comment>
<feature type="transmembrane region" description="Helical" evidence="11">
    <location>
        <begin position="20"/>
        <end position="39"/>
    </location>
</feature>
<keyword evidence="4 10" id="KW-1003">Cell membrane</keyword>
<dbReference type="EMBL" id="CAADFD010000003">
    <property type="protein sequence ID" value="VFJ47989.1"/>
    <property type="molecule type" value="Genomic_DNA"/>
</dbReference>
<keyword evidence="3 10" id="KW-0813">Transport</keyword>
<dbReference type="Pfam" id="PF04612">
    <property type="entry name" value="T2SSM"/>
    <property type="match status" value="1"/>
</dbReference>
<gene>
    <name evidence="12" type="ORF">BECKFW1821A_GA0114235_101314</name>
    <name evidence="13" type="ORF">BECKFW1821B_GA0114236_100369</name>
</gene>
<dbReference type="GO" id="GO:0015628">
    <property type="term" value="P:protein secretion by the type II secretion system"/>
    <property type="evidence" value="ECO:0007669"/>
    <property type="project" value="InterPro"/>
</dbReference>
<sequence length="166" mass="18659">MTLNPFEAIKLDTLKPRERIALAIAGVVIILSLLQLVIIEPLGNKVEYLEHRISRQEVDLQWMQQAAEKIIRLRESAAAGEGSSRSESLLIVVDRSAKKAGISQSVKRIEPVGEESVRVWIEEVAFNDLLRWLGDLRVRGVRGDSIAIEQRKIPGRVNTKATLKWS</sequence>
<accession>A0A450S7Y1</accession>
<dbReference type="Gene3D" id="3.30.1360.100">
    <property type="entry name" value="General secretion pathway protein M, EpsM"/>
    <property type="match status" value="1"/>
</dbReference>
<keyword evidence="5 10" id="KW-0997">Cell inner membrane</keyword>
<evidence type="ECO:0000256" key="9">
    <source>
        <dbReference type="ARBA" id="ARBA00023136"/>
    </source>
</evidence>
<dbReference type="InterPro" id="IPR023229">
    <property type="entry name" value="T2SS_M_periplasmic_sf"/>
</dbReference>
<dbReference type="GO" id="GO:0005886">
    <property type="term" value="C:plasma membrane"/>
    <property type="evidence" value="ECO:0007669"/>
    <property type="project" value="UniProtKB-SubCell"/>
</dbReference>
<name>A0A450S7Y1_9GAMM</name>
<organism evidence="13">
    <name type="scientific">Candidatus Kentrum sp. FW</name>
    <dbReference type="NCBI Taxonomy" id="2126338"/>
    <lineage>
        <taxon>Bacteria</taxon>
        <taxon>Pseudomonadati</taxon>
        <taxon>Pseudomonadota</taxon>
        <taxon>Gammaproteobacteria</taxon>
        <taxon>Candidatus Kentrum</taxon>
    </lineage>
</organism>
<evidence type="ECO:0000256" key="3">
    <source>
        <dbReference type="ARBA" id="ARBA00022448"/>
    </source>
</evidence>
<dbReference type="InterPro" id="IPR007690">
    <property type="entry name" value="T2SS_GspM"/>
</dbReference>
<comment type="subcellular location">
    <subcellularLocation>
        <location evidence="1">Cell inner membrane</location>
        <topology evidence="1">Single-pass membrane protein</topology>
    </subcellularLocation>
</comment>
<dbReference type="EMBL" id="CAADEW010000013">
    <property type="protein sequence ID" value="VFJ46500.1"/>
    <property type="molecule type" value="Genomic_DNA"/>
</dbReference>
<evidence type="ECO:0000256" key="7">
    <source>
        <dbReference type="ARBA" id="ARBA00022927"/>
    </source>
</evidence>
<evidence type="ECO:0000256" key="2">
    <source>
        <dbReference type="ARBA" id="ARBA00010637"/>
    </source>
</evidence>
<evidence type="ECO:0000256" key="4">
    <source>
        <dbReference type="ARBA" id="ARBA00022475"/>
    </source>
</evidence>
<proteinExistence type="inferred from homology"/>
<evidence type="ECO:0000256" key="10">
    <source>
        <dbReference type="PIRNR" id="PIRNR006291"/>
    </source>
</evidence>